<keyword evidence="3" id="KW-1185">Reference proteome</keyword>
<dbReference type="Proteomes" id="UP000275267">
    <property type="component" value="Unassembled WGS sequence"/>
</dbReference>
<name>A0A3L6R3P4_PANMI</name>
<evidence type="ECO:0000313" key="3">
    <source>
        <dbReference type="Proteomes" id="UP000275267"/>
    </source>
</evidence>
<organism evidence="2 3">
    <name type="scientific">Panicum miliaceum</name>
    <name type="common">Proso millet</name>
    <name type="synonym">Broomcorn millet</name>
    <dbReference type="NCBI Taxonomy" id="4540"/>
    <lineage>
        <taxon>Eukaryota</taxon>
        <taxon>Viridiplantae</taxon>
        <taxon>Streptophyta</taxon>
        <taxon>Embryophyta</taxon>
        <taxon>Tracheophyta</taxon>
        <taxon>Spermatophyta</taxon>
        <taxon>Magnoliopsida</taxon>
        <taxon>Liliopsida</taxon>
        <taxon>Poales</taxon>
        <taxon>Poaceae</taxon>
        <taxon>PACMAD clade</taxon>
        <taxon>Panicoideae</taxon>
        <taxon>Panicodae</taxon>
        <taxon>Paniceae</taxon>
        <taxon>Panicinae</taxon>
        <taxon>Panicum</taxon>
        <taxon>Panicum sect. Panicum</taxon>
    </lineage>
</organism>
<dbReference type="Pfam" id="PF04195">
    <property type="entry name" value="Transposase_28"/>
    <property type="match status" value="1"/>
</dbReference>
<evidence type="ECO:0000259" key="1">
    <source>
        <dbReference type="Pfam" id="PF04195"/>
    </source>
</evidence>
<dbReference type="EMBL" id="PQIB02000010">
    <property type="protein sequence ID" value="RLM93686.1"/>
    <property type="molecule type" value="Genomic_DNA"/>
</dbReference>
<evidence type="ECO:0000313" key="2">
    <source>
        <dbReference type="EMBL" id="RLM93686.1"/>
    </source>
</evidence>
<sequence>MVSRRWGAVSQHHGDQVVSFLDFHTRGLGPLAHKFFLGFLNTFGLELQHLNPNSDPLPRFTGFAPRKTDAWRWGFSNNFLPVIDAVAKVTGDRVGAGLTGAGLVCTFLERRVQPLYHYLERVDPTSEGRRICRPRRRGVKTDEHMLLQQLPARGELVLRSQYNPVQCCGITELQLELKTDSREYRVLIAVPCEDSHQLFRIGSSMD</sequence>
<proteinExistence type="predicted"/>
<feature type="domain" description="Transposase (putative) gypsy type" evidence="1">
    <location>
        <begin position="18"/>
        <end position="54"/>
    </location>
</feature>
<dbReference type="InterPro" id="IPR007321">
    <property type="entry name" value="Transposase_28"/>
</dbReference>
<dbReference type="PANTHER" id="PTHR33026:SF7">
    <property type="entry name" value="OS03G0100275 PROTEIN"/>
    <property type="match status" value="1"/>
</dbReference>
<dbReference type="PANTHER" id="PTHR33026">
    <property type="entry name" value="OS06G0360600 PROTEIN"/>
    <property type="match status" value="1"/>
</dbReference>
<accession>A0A3L6R3P4</accession>
<gene>
    <name evidence="2" type="ORF">C2845_PM08G17480</name>
</gene>
<comment type="caution">
    <text evidence="2">The sequence shown here is derived from an EMBL/GenBank/DDBJ whole genome shotgun (WGS) entry which is preliminary data.</text>
</comment>
<protein>
    <recommendedName>
        <fullName evidence="1">Transposase (putative) gypsy type domain-containing protein</fullName>
    </recommendedName>
</protein>
<reference evidence="3" key="1">
    <citation type="journal article" date="2019" name="Nat. Commun.">
        <title>The genome of broomcorn millet.</title>
        <authorList>
            <person name="Zou C."/>
            <person name="Miki D."/>
            <person name="Li D."/>
            <person name="Tang Q."/>
            <person name="Xiao L."/>
            <person name="Rajput S."/>
            <person name="Deng P."/>
            <person name="Jia W."/>
            <person name="Huang R."/>
            <person name="Zhang M."/>
            <person name="Sun Y."/>
            <person name="Hu J."/>
            <person name="Fu X."/>
            <person name="Schnable P.S."/>
            <person name="Li F."/>
            <person name="Zhang H."/>
            <person name="Feng B."/>
            <person name="Zhu X."/>
            <person name="Liu R."/>
            <person name="Schnable J.C."/>
            <person name="Zhu J.-K."/>
            <person name="Zhang H."/>
        </authorList>
    </citation>
    <scope>NUCLEOTIDE SEQUENCE [LARGE SCALE GENOMIC DNA]</scope>
</reference>
<dbReference type="AlphaFoldDB" id="A0A3L6R3P4"/>